<dbReference type="InterPro" id="IPR053105">
    <property type="entry name" value="Class_V-like_SAM-MTase"/>
</dbReference>
<dbReference type="KEGG" id="mbe:MBM_02165"/>
<feature type="compositionally biased region" description="Basic and acidic residues" evidence="1">
    <location>
        <begin position="926"/>
        <end position="936"/>
    </location>
</feature>
<name>K1XHI2_MARBU</name>
<feature type="compositionally biased region" description="Low complexity" evidence="1">
    <location>
        <begin position="738"/>
        <end position="750"/>
    </location>
</feature>
<dbReference type="InterPro" id="IPR046341">
    <property type="entry name" value="SET_dom_sf"/>
</dbReference>
<feature type="compositionally biased region" description="Low complexity" evidence="1">
    <location>
        <begin position="766"/>
        <end position="789"/>
    </location>
</feature>
<dbReference type="EMBL" id="JH921430">
    <property type="protein sequence ID" value="EKD20213.1"/>
    <property type="molecule type" value="Genomic_DNA"/>
</dbReference>
<protein>
    <submittedName>
        <fullName evidence="3">SET domain protein</fullName>
    </submittedName>
</protein>
<feature type="region of interest" description="Disordered" evidence="1">
    <location>
        <begin position="1090"/>
        <end position="1211"/>
    </location>
</feature>
<dbReference type="PROSITE" id="PS50280">
    <property type="entry name" value="SET"/>
    <property type="match status" value="1"/>
</dbReference>
<feature type="compositionally biased region" description="Basic and acidic residues" evidence="1">
    <location>
        <begin position="1010"/>
        <end position="1020"/>
    </location>
</feature>
<dbReference type="InterPro" id="IPR001214">
    <property type="entry name" value="SET_dom"/>
</dbReference>
<reference evidence="3 4" key="1">
    <citation type="journal article" date="2012" name="BMC Genomics">
        <title>Sequencing the genome of Marssonina brunnea reveals fungus-poplar co-evolution.</title>
        <authorList>
            <person name="Zhu S."/>
            <person name="Cao Y.-Z."/>
            <person name="Jiang C."/>
            <person name="Tan B.-Y."/>
            <person name="Wang Z."/>
            <person name="Feng S."/>
            <person name="Zhang L."/>
            <person name="Su X.-H."/>
            <person name="Brejova B."/>
            <person name="Vinar T."/>
            <person name="Xu M."/>
            <person name="Wang M.-X."/>
            <person name="Zhang S.-G."/>
            <person name="Huang M.-R."/>
            <person name="Wu R."/>
            <person name="Zhou Y."/>
        </authorList>
    </citation>
    <scope>NUCLEOTIDE SEQUENCE [LARGE SCALE GENOMIC DNA]</scope>
    <source>
        <strain evidence="3 4">MB_m1</strain>
    </source>
</reference>
<dbReference type="HOGENOM" id="CLU_254229_0_0_1"/>
<proteinExistence type="predicted"/>
<evidence type="ECO:0000259" key="2">
    <source>
        <dbReference type="PROSITE" id="PS50280"/>
    </source>
</evidence>
<dbReference type="Gene3D" id="2.170.270.10">
    <property type="entry name" value="SET domain"/>
    <property type="match status" value="1"/>
</dbReference>
<organism evidence="3 4">
    <name type="scientific">Marssonina brunnea f. sp. multigermtubi (strain MB_m1)</name>
    <name type="common">Marssonina leaf spot fungus</name>
    <dbReference type="NCBI Taxonomy" id="1072389"/>
    <lineage>
        <taxon>Eukaryota</taxon>
        <taxon>Fungi</taxon>
        <taxon>Dikarya</taxon>
        <taxon>Ascomycota</taxon>
        <taxon>Pezizomycotina</taxon>
        <taxon>Leotiomycetes</taxon>
        <taxon>Helotiales</taxon>
        <taxon>Drepanopezizaceae</taxon>
        <taxon>Drepanopeziza</taxon>
    </lineage>
</organism>
<dbReference type="Proteomes" id="UP000006753">
    <property type="component" value="Unassembled WGS sequence"/>
</dbReference>
<dbReference type="InParanoid" id="K1XHI2"/>
<dbReference type="eggNOG" id="KOG1082">
    <property type="taxonomic scope" value="Eukaryota"/>
</dbReference>
<feature type="compositionally biased region" description="Low complexity" evidence="1">
    <location>
        <begin position="413"/>
        <end position="422"/>
    </location>
</feature>
<feature type="region of interest" description="Disordered" evidence="1">
    <location>
        <begin position="358"/>
        <end position="463"/>
    </location>
</feature>
<feature type="region of interest" description="Disordered" evidence="1">
    <location>
        <begin position="926"/>
        <end position="965"/>
    </location>
</feature>
<feature type="compositionally biased region" description="Basic and acidic residues" evidence="1">
    <location>
        <begin position="1151"/>
        <end position="1164"/>
    </location>
</feature>
<feature type="compositionally biased region" description="Basic and acidic residues" evidence="1">
    <location>
        <begin position="1106"/>
        <end position="1116"/>
    </location>
</feature>
<feature type="compositionally biased region" description="Polar residues" evidence="1">
    <location>
        <begin position="857"/>
        <end position="892"/>
    </location>
</feature>
<feature type="compositionally biased region" description="Basic and acidic residues" evidence="1">
    <location>
        <begin position="1202"/>
        <end position="1211"/>
    </location>
</feature>
<evidence type="ECO:0000256" key="1">
    <source>
        <dbReference type="SAM" id="MobiDB-lite"/>
    </source>
</evidence>
<feature type="compositionally biased region" description="Polar residues" evidence="1">
    <location>
        <begin position="1026"/>
        <end position="1038"/>
    </location>
</feature>
<dbReference type="Pfam" id="PF00856">
    <property type="entry name" value="SET"/>
    <property type="match status" value="1"/>
</dbReference>
<dbReference type="STRING" id="1072389.K1XHI2"/>
<feature type="compositionally biased region" description="Polar residues" evidence="1">
    <location>
        <begin position="840"/>
        <end position="849"/>
    </location>
</feature>
<dbReference type="PANTHER" id="PTHR47250">
    <property type="entry name" value="HISTONE-LYSINE N-METHYLTRANSFERASE SET-6"/>
    <property type="match status" value="1"/>
</dbReference>
<feature type="region of interest" description="Disordered" evidence="1">
    <location>
        <begin position="991"/>
        <end position="1047"/>
    </location>
</feature>
<feature type="compositionally biased region" description="Polar residues" evidence="1">
    <location>
        <begin position="1186"/>
        <end position="1196"/>
    </location>
</feature>
<dbReference type="SMART" id="SM00317">
    <property type="entry name" value="SET"/>
    <property type="match status" value="1"/>
</dbReference>
<feature type="compositionally biased region" description="Polar residues" evidence="1">
    <location>
        <begin position="1094"/>
        <end position="1105"/>
    </location>
</feature>
<feature type="compositionally biased region" description="Basic and acidic residues" evidence="1">
    <location>
        <begin position="437"/>
        <end position="453"/>
    </location>
</feature>
<accession>K1XHI2</accession>
<dbReference type="OrthoDB" id="3556832at2759"/>
<keyword evidence="4" id="KW-1185">Reference proteome</keyword>
<sequence>MTALREACSILRWSEKELRNKLSIWRGYREIKDAGGWASLIFAGSGIYRFCKYRGGFGKNLTTRLEKLRPSLEVAADTLHPDWRDLLSVIGQESQALYTGHPHDWVVCDGKEPVTLKSTYTQWYPDFEFTHIEDSVLDPAAWGSEDPRRVSSIRTMFCNECGYFQSGNVSSNECRCFPELYGSSKAQVPVQVFRTPLGKNNGLIARCDLPRGSAIGEFTGLITKGMDGIDVMQSGSDERKYQIFQGRMGNYTRFINHSCAPNSQFQKFSWLGTERIILVSRGVEAGSEVTVDYSHEYWEGLDKKSTMAANISNGYKVVRIREERFDGGRGVDFLGSSTAPFYLVNAGQNLFYGEGTVNSGGDGCDPSGVDGKKRPRASTNRKSIRGLEDPGLPPGEDSPPRQTPKQGPDTDLDSNLSSISSSQFTEDDLASDLEGPGDNREEETVTPSKREQNSIRPAPPNIIDNSIIKPIQIPKPIKIHIDFSRNSSFNPSTRSRQDVCVNVFVNGEFVYSKLFRAQSLRGSRENAYPKIAIGGRRVSKTLEVPWIVLPIRAESPTAGVVGQEETGDTLQPSVNVAQGKPVELNVPALESYNGDLIAEYKRCSPAATTFAIPKPISEEASPIPPSQSISSAESRWDEINQNLLTEAEKWGRDGEFDVFRDPVGEYLVELSKLKFPKNAKLADANSRNIGVMDVVISLGRSQAFTEHQSILEPQRNLTEAHWGNQLFRAPNESSFRGSSAPSAASTANSSTENHHRNTTGGSNSRAAGAEAAQTETQEGLSMSSMPPPASAVSAISLIAQRGHMMSTDPQIGHHPKTSRNVPQKTYRGLKSSQEEESEWPSRSTRSRVSMGSPPAPQSSQGTTDSILKTSRQTTRPQRSAASGSRTASLSKDGSSDKVDEWRRQPARFSGYLYTIIRNFVPSEPKKWTRESTDRNGYDGIGGDGKTPMRKRRSSDVPDDAPEAKVARLDTEFMKVNAPNNSESPMALEIGTASSGMQRSEVDLISPTIDEPERQPSEETPKRKRSQVSVSNRELSSLLSPHKASKIVDGSFGETFDKSFRRPTRNAAANLKQRRVTAKVEGQMLIAKGLRQDEISTCSPNTPTEHSSTEKRVKEDSFGIELKSHPNFVGSVPPHSQGSFSKTLETLPSDPESERTRPVGHEENYHSTQGFAASRQLKRPSMDLRQGQASKSKTNLAKGSKPRQPELEARKSPEFHPFIAQSLLEKPKNTAIASSYVSKAILPAKSGKVSAGSRAKAFPGTTGSRALTQSQAGPNTNDSLRCTESQDTSQTEATASPRELLDPARSPIMNKQASETRTIEVLDAKAERAAASIGWRPTVLCQDSVLSYVGDEKTAKLLGIDFKKKEGNFCRKTGADRMKVFRACTILMGVRYVFGLESTAEKK</sequence>
<feature type="region of interest" description="Disordered" evidence="1">
    <location>
        <begin position="806"/>
        <end position="901"/>
    </location>
</feature>
<feature type="domain" description="SET" evidence="2">
    <location>
        <begin position="188"/>
        <end position="294"/>
    </location>
</feature>
<feature type="region of interest" description="Disordered" evidence="1">
    <location>
        <begin position="729"/>
        <end position="789"/>
    </location>
</feature>
<evidence type="ECO:0000313" key="3">
    <source>
        <dbReference type="EMBL" id="EKD20213.1"/>
    </source>
</evidence>
<evidence type="ECO:0000313" key="4">
    <source>
        <dbReference type="Proteomes" id="UP000006753"/>
    </source>
</evidence>
<dbReference type="SUPFAM" id="SSF82199">
    <property type="entry name" value="SET domain"/>
    <property type="match status" value="1"/>
</dbReference>
<gene>
    <name evidence="3" type="ORF">MBM_02165</name>
</gene>
<feature type="compositionally biased region" description="Polar residues" evidence="1">
    <location>
        <begin position="1133"/>
        <end position="1145"/>
    </location>
</feature>
<dbReference type="PANTHER" id="PTHR47250:SF3">
    <property type="entry name" value="HISTONE-LYSINE N-METHYLTRANSFERASE SET-6"/>
    <property type="match status" value="1"/>
</dbReference>
<feature type="region of interest" description="Disordered" evidence="1">
    <location>
        <begin position="1247"/>
        <end position="1308"/>
    </location>
</feature>
<feature type="compositionally biased region" description="Polar residues" evidence="1">
    <location>
        <begin position="1260"/>
        <end position="1293"/>
    </location>
</feature>